<dbReference type="EMBL" id="BOOG01000075">
    <property type="protein sequence ID" value="GIH73192.1"/>
    <property type="molecule type" value="Genomic_DNA"/>
</dbReference>
<evidence type="ECO:0000313" key="5">
    <source>
        <dbReference type="EMBL" id="GIH73192.1"/>
    </source>
</evidence>
<evidence type="ECO:0000256" key="1">
    <source>
        <dbReference type="ARBA" id="ARBA00023125"/>
    </source>
</evidence>
<evidence type="ECO:0000256" key="3">
    <source>
        <dbReference type="SAM" id="MobiDB-lite"/>
    </source>
</evidence>
<evidence type="ECO:0000313" key="6">
    <source>
        <dbReference type="Proteomes" id="UP000610966"/>
    </source>
</evidence>
<feature type="DNA-binding region" description="H-T-H motif" evidence="2">
    <location>
        <begin position="41"/>
        <end position="60"/>
    </location>
</feature>
<dbReference type="GO" id="GO:0000976">
    <property type="term" value="F:transcription cis-regulatory region binding"/>
    <property type="evidence" value="ECO:0007669"/>
    <property type="project" value="TreeGrafter"/>
</dbReference>
<dbReference type="InterPro" id="IPR009057">
    <property type="entry name" value="Homeodomain-like_sf"/>
</dbReference>
<keyword evidence="6" id="KW-1185">Reference proteome</keyword>
<dbReference type="PANTHER" id="PTHR30055">
    <property type="entry name" value="HTH-TYPE TRANSCRIPTIONAL REGULATOR RUTR"/>
    <property type="match status" value="1"/>
</dbReference>
<name>A0A8J3RCH2_9ACTN</name>
<proteinExistence type="predicted"/>
<dbReference type="Gene3D" id="1.10.357.10">
    <property type="entry name" value="Tetracycline Repressor, domain 2"/>
    <property type="match status" value="1"/>
</dbReference>
<evidence type="ECO:0000256" key="2">
    <source>
        <dbReference type="PROSITE-ProRule" id="PRU00335"/>
    </source>
</evidence>
<dbReference type="PANTHER" id="PTHR30055:SF146">
    <property type="entry name" value="HTH-TYPE TRANSCRIPTIONAL DUAL REGULATOR CECR"/>
    <property type="match status" value="1"/>
</dbReference>
<reference evidence="5" key="1">
    <citation type="submission" date="2021-01" db="EMBL/GenBank/DDBJ databases">
        <title>Whole genome shotgun sequence of Sphaerimonospora thailandensis NBRC 107569.</title>
        <authorList>
            <person name="Komaki H."/>
            <person name="Tamura T."/>
        </authorList>
    </citation>
    <scope>NUCLEOTIDE SEQUENCE</scope>
    <source>
        <strain evidence="5">NBRC 107569</strain>
    </source>
</reference>
<dbReference type="InterPro" id="IPR041484">
    <property type="entry name" value="TetR_C_25"/>
</dbReference>
<dbReference type="AlphaFoldDB" id="A0A8J3RCH2"/>
<dbReference type="Pfam" id="PF17933">
    <property type="entry name" value="TetR_C_25"/>
    <property type="match status" value="1"/>
</dbReference>
<dbReference type="SUPFAM" id="SSF46689">
    <property type="entry name" value="Homeodomain-like"/>
    <property type="match status" value="1"/>
</dbReference>
<feature type="domain" description="HTH tetR-type" evidence="4">
    <location>
        <begin position="18"/>
        <end position="78"/>
    </location>
</feature>
<gene>
    <name evidence="5" type="ORF">Mth01_54450</name>
</gene>
<comment type="caution">
    <text evidence="5">The sequence shown here is derived from an EMBL/GenBank/DDBJ whole genome shotgun (WGS) entry which is preliminary data.</text>
</comment>
<dbReference type="PROSITE" id="PS50977">
    <property type="entry name" value="HTH_TETR_2"/>
    <property type="match status" value="1"/>
</dbReference>
<dbReference type="Pfam" id="PF00440">
    <property type="entry name" value="TetR_N"/>
    <property type="match status" value="1"/>
</dbReference>
<feature type="region of interest" description="Disordered" evidence="3">
    <location>
        <begin position="1"/>
        <end position="20"/>
    </location>
</feature>
<dbReference type="InterPro" id="IPR001647">
    <property type="entry name" value="HTH_TetR"/>
</dbReference>
<keyword evidence="1 2" id="KW-0238">DNA-binding</keyword>
<evidence type="ECO:0000259" key="4">
    <source>
        <dbReference type="PROSITE" id="PS50977"/>
    </source>
</evidence>
<sequence>MSAQSQPRRRRSSDDRDRTARARIRDAAIERFAENGVAATNLKDIAADAGVSTPLVIHHFGSKDGLRVACDEHVASLIKEQKTKAMAASRGFDPFQAVREAYEGTPIIRYLAKTIVDGSPHVDELIDEMIEDALVYMAEGVENGILKPAENPREQAIALMLWQLGALVMHEQVKRLLGIDLIDNTFGSALKWARINADILAKGVMNEEFYDKWRDAMKAAEQQPEQQPE</sequence>
<accession>A0A8J3RCH2</accession>
<protein>
    <recommendedName>
        <fullName evidence="4">HTH tetR-type domain-containing protein</fullName>
    </recommendedName>
</protein>
<dbReference type="InterPro" id="IPR050109">
    <property type="entry name" value="HTH-type_TetR-like_transc_reg"/>
</dbReference>
<organism evidence="5 6">
    <name type="scientific">Sphaerimonospora thailandensis</name>
    <dbReference type="NCBI Taxonomy" id="795644"/>
    <lineage>
        <taxon>Bacteria</taxon>
        <taxon>Bacillati</taxon>
        <taxon>Actinomycetota</taxon>
        <taxon>Actinomycetes</taxon>
        <taxon>Streptosporangiales</taxon>
        <taxon>Streptosporangiaceae</taxon>
        <taxon>Sphaerimonospora</taxon>
    </lineage>
</organism>
<dbReference type="Proteomes" id="UP000610966">
    <property type="component" value="Unassembled WGS sequence"/>
</dbReference>
<dbReference type="PRINTS" id="PR00455">
    <property type="entry name" value="HTHTETR"/>
</dbReference>
<dbReference type="RefSeq" id="WP_204018832.1">
    <property type="nucleotide sequence ID" value="NZ_BOOG01000075.1"/>
</dbReference>
<dbReference type="GO" id="GO:0003700">
    <property type="term" value="F:DNA-binding transcription factor activity"/>
    <property type="evidence" value="ECO:0007669"/>
    <property type="project" value="TreeGrafter"/>
</dbReference>